<protein>
    <submittedName>
        <fullName evidence="1">Uncharacterized protein</fullName>
    </submittedName>
</protein>
<dbReference type="Pfam" id="PF15201">
    <property type="entry name" value="Rod_cone_degen"/>
    <property type="match status" value="1"/>
</dbReference>
<proteinExistence type="predicted"/>
<dbReference type="AlphaFoldDB" id="A0A8D2Q7G5"/>
<reference evidence="1" key="1">
    <citation type="submission" date="2025-08" db="UniProtKB">
        <authorList>
            <consortium name="Ensembl"/>
        </authorList>
    </citation>
    <scope>IDENTIFICATION</scope>
</reference>
<dbReference type="Ensembl" id="ENSVKKT00000025028.1">
    <property type="protein sequence ID" value="ENSVKKP00000024435.1"/>
    <property type="gene ID" value="ENSVKKG00000016096.1"/>
</dbReference>
<evidence type="ECO:0000313" key="2">
    <source>
        <dbReference type="Proteomes" id="UP000694545"/>
    </source>
</evidence>
<sequence length="73" mass="8176">MCTTILVITTLAFLLRRRFFNKVEPYVLPSFLCCRKSGVEGCQIACGVRAHVRTCVRASMRVCRSSPAPYFGS</sequence>
<name>A0A8D2Q7G5_VARKO</name>
<dbReference type="InterPro" id="IPR027937">
    <property type="entry name" value="PRCD"/>
</dbReference>
<keyword evidence="2" id="KW-1185">Reference proteome</keyword>
<dbReference type="GO" id="GO:0042622">
    <property type="term" value="C:photoreceptor outer segment membrane"/>
    <property type="evidence" value="ECO:0007669"/>
    <property type="project" value="InterPro"/>
</dbReference>
<evidence type="ECO:0000313" key="1">
    <source>
        <dbReference type="Ensembl" id="ENSVKKP00000024435.1"/>
    </source>
</evidence>
<reference evidence="1" key="2">
    <citation type="submission" date="2025-09" db="UniProtKB">
        <authorList>
            <consortium name="Ensembl"/>
        </authorList>
    </citation>
    <scope>IDENTIFICATION</scope>
</reference>
<dbReference type="Proteomes" id="UP000694545">
    <property type="component" value="Unplaced"/>
</dbReference>
<organism evidence="1 2">
    <name type="scientific">Varanus komodoensis</name>
    <name type="common">Komodo dragon</name>
    <dbReference type="NCBI Taxonomy" id="61221"/>
    <lineage>
        <taxon>Eukaryota</taxon>
        <taxon>Metazoa</taxon>
        <taxon>Chordata</taxon>
        <taxon>Craniata</taxon>
        <taxon>Vertebrata</taxon>
        <taxon>Euteleostomi</taxon>
        <taxon>Lepidosauria</taxon>
        <taxon>Squamata</taxon>
        <taxon>Bifurcata</taxon>
        <taxon>Unidentata</taxon>
        <taxon>Episquamata</taxon>
        <taxon>Toxicofera</taxon>
        <taxon>Anguimorpha</taxon>
        <taxon>Paleoanguimorpha</taxon>
        <taxon>Varanoidea</taxon>
        <taxon>Varanidae</taxon>
        <taxon>Varanus</taxon>
    </lineage>
</organism>
<accession>A0A8D2Q7G5</accession>